<keyword evidence="4" id="KW-1185">Reference proteome</keyword>
<proteinExistence type="predicted"/>
<dbReference type="Pfam" id="PF09362">
    <property type="entry name" value="DUF1996"/>
    <property type="match status" value="1"/>
</dbReference>
<dbReference type="HOGENOM" id="CLU_014722_1_1_1"/>
<feature type="region of interest" description="Disordered" evidence="1">
    <location>
        <begin position="226"/>
        <end position="262"/>
    </location>
</feature>
<dbReference type="OrthoDB" id="74764at2759"/>
<organism evidence="3 4">
    <name type="scientific">[Torrubiella] hemipterigena</name>
    <dbReference type="NCBI Taxonomy" id="1531966"/>
    <lineage>
        <taxon>Eukaryota</taxon>
        <taxon>Fungi</taxon>
        <taxon>Dikarya</taxon>
        <taxon>Ascomycota</taxon>
        <taxon>Pezizomycotina</taxon>
        <taxon>Sordariomycetes</taxon>
        <taxon>Hypocreomycetidae</taxon>
        <taxon>Hypocreales</taxon>
        <taxon>Clavicipitaceae</taxon>
        <taxon>Clavicipitaceae incertae sedis</taxon>
        <taxon>'Torrubiella' clade</taxon>
    </lineage>
</organism>
<evidence type="ECO:0000313" key="4">
    <source>
        <dbReference type="Proteomes" id="UP000039046"/>
    </source>
</evidence>
<sequence>MISGDTTRRTYTAGNPSQPDPPKSLWANLGQTKQSILAQRAVGFNCLNYAKAPEGTLYRHYMPDQAYLDANCAQGIRVEIMFPSCWDGKNLDSKNHRDHVAFPDLVMTGDCPSTHPIRLPSLMYEVIHDTNAFKGRQGRFVFSNGDTTGFGMHADFMMGWEESFLQKAVNTCTNPSGKIEDCPLFNVVDHNTATSCKLQNPLPKAATNENVRGPMIGLPGGVKITFADGHEEGSSAPKSSAAPKPSLTYSAGERPSNAASPLPGQVFKEKAAAAAAAAVTSAPAAPVVTKAPEFFSTEFITKGNTVSEIFWKEQLVTVTETVDAVETGAAQAVHHKRHAFGRRNF</sequence>
<name>A0A0A1TH47_9HYPO</name>
<feature type="domain" description="DUF1996" evidence="2">
    <location>
        <begin position="1"/>
        <end position="160"/>
    </location>
</feature>
<dbReference type="PANTHER" id="PTHR43662">
    <property type="match status" value="1"/>
</dbReference>
<evidence type="ECO:0000259" key="2">
    <source>
        <dbReference type="Pfam" id="PF09362"/>
    </source>
</evidence>
<dbReference type="PANTHER" id="PTHR43662:SF7">
    <property type="entry name" value="DUF1996 DOMAIN-CONTAINING PROTEIN"/>
    <property type="match status" value="1"/>
</dbReference>
<accession>A0A0A1TH47</accession>
<feature type="compositionally biased region" description="Low complexity" evidence="1">
    <location>
        <begin position="234"/>
        <end position="246"/>
    </location>
</feature>
<dbReference type="AlphaFoldDB" id="A0A0A1TH47"/>
<reference evidence="3 4" key="1">
    <citation type="journal article" date="2015" name="Genome Announc.">
        <title>Draft Genome Sequence and Gene Annotation of the Entomopathogenic Fungus Verticillium hemipterigenum.</title>
        <authorList>
            <person name="Horn F."/>
            <person name="Habel A."/>
            <person name="Scharf D.H."/>
            <person name="Dworschak J."/>
            <person name="Brakhage A.A."/>
            <person name="Guthke R."/>
            <person name="Hertweck C."/>
            <person name="Linde J."/>
        </authorList>
    </citation>
    <scope>NUCLEOTIDE SEQUENCE [LARGE SCALE GENOMIC DNA]</scope>
</reference>
<feature type="region of interest" description="Disordered" evidence="1">
    <location>
        <begin position="1"/>
        <end position="23"/>
    </location>
</feature>
<dbReference type="Proteomes" id="UP000039046">
    <property type="component" value="Unassembled WGS sequence"/>
</dbReference>
<dbReference type="InterPro" id="IPR018535">
    <property type="entry name" value="DUF1996"/>
</dbReference>
<dbReference type="EMBL" id="CDHN01000003">
    <property type="protein sequence ID" value="CEJ89805.1"/>
    <property type="molecule type" value="Genomic_DNA"/>
</dbReference>
<protein>
    <recommendedName>
        <fullName evidence="2">DUF1996 domain-containing protein</fullName>
    </recommendedName>
</protein>
<gene>
    <name evidence="3" type="ORF">VHEMI05629</name>
</gene>
<evidence type="ECO:0000256" key="1">
    <source>
        <dbReference type="SAM" id="MobiDB-lite"/>
    </source>
</evidence>
<evidence type="ECO:0000313" key="3">
    <source>
        <dbReference type="EMBL" id="CEJ89805.1"/>
    </source>
</evidence>